<dbReference type="AlphaFoldDB" id="A0A074M5R6"/>
<proteinExistence type="predicted"/>
<feature type="chain" id="PRO_5001698994" evidence="1">
    <location>
        <begin position="27"/>
        <end position="78"/>
    </location>
</feature>
<evidence type="ECO:0000313" key="2">
    <source>
        <dbReference type="EMBL" id="KEO88644.1"/>
    </source>
</evidence>
<reference evidence="2 3" key="1">
    <citation type="submission" date="2014-04" db="EMBL/GenBank/DDBJ databases">
        <title>A comprehensive comparison of genomes of Erythrobacter spp. strains.</title>
        <authorList>
            <person name="Zheng Q."/>
        </authorList>
    </citation>
    <scope>NUCLEOTIDE SEQUENCE [LARGE SCALE GENOMIC DNA]</scope>
    <source>
        <strain evidence="2 3">DSM 6997</strain>
    </source>
</reference>
<comment type="caution">
    <text evidence="2">The sequence shown here is derived from an EMBL/GenBank/DDBJ whole genome shotgun (WGS) entry which is preliminary data.</text>
</comment>
<accession>A0A074M5R6</accession>
<evidence type="ECO:0000256" key="1">
    <source>
        <dbReference type="SAM" id="SignalP"/>
    </source>
</evidence>
<gene>
    <name evidence="2" type="ORF">EH31_16950</name>
</gene>
<evidence type="ECO:0000313" key="3">
    <source>
        <dbReference type="Proteomes" id="UP000027647"/>
    </source>
</evidence>
<sequence length="78" mass="8583">MNSAKPTLLWAQAGLALVLGAIAARASALQFQRAAYLDIPANNEAERYGMVSRILHRSPCNLTRPRSWHTSPLFDDSC</sequence>
<dbReference type="EMBL" id="JMIW01000009">
    <property type="protein sequence ID" value="KEO88644.1"/>
    <property type="molecule type" value="Genomic_DNA"/>
</dbReference>
<keyword evidence="1" id="KW-0732">Signal</keyword>
<feature type="signal peptide" evidence="1">
    <location>
        <begin position="1"/>
        <end position="26"/>
    </location>
</feature>
<keyword evidence="3" id="KW-1185">Reference proteome</keyword>
<name>A0A074M5R6_ERYLO</name>
<organism evidence="2 3">
    <name type="scientific">Erythrobacter longus</name>
    <dbReference type="NCBI Taxonomy" id="1044"/>
    <lineage>
        <taxon>Bacteria</taxon>
        <taxon>Pseudomonadati</taxon>
        <taxon>Pseudomonadota</taxon>
        <taxon>Alphaproteobacteria</taxon>
        <taxon>Sphingomonadales</taxon>
        <taxon>Erythrobacteraceae</taxon>
        <taxon>Erythrobacter/Porphyrobacter group</taxon>
        <taxon>Erythrobacter</taxon>
    </lineage>
</organism>
<protein>
    <submittedName>
        <fullName evidence="2">Uncharacterized protein</fullName>
    </submittedName>
</protein>
<dbReference type="STRING" id="1044.EH31_16950"/>
<dbReference type="Proteomes" id="UP000027647">
    <property type="component" value="Unassembled WGS sequence"/>
</dbReference>